<evidence type="ECO:0000256" key="1">
    <source>
        <dbReference type="SAM" id="Phobius"/>
    </source>
</evidence>
<keyword evidence="1" id="KW-0472">Membrane</keyword>
<organism evidence="2 3">
    <name type="scientific">Ostreobium quekettii</name>
    <dbReference type="NCBI Taxonomy" id="121088"/>
    <lineage>
        <taxon>Eukaryota</taxon>
        <taxon>Viridiplantae</taxon>
        <taxon>Chlorophyta</taxon>
        <taxon>core chlorophytes</taxon>
        <taxon>Ulvophyceae</taxon>
        <taxon>TCBD clade</taxon>
        <taxon>Bryopsidales</taxon>
        <taxon>Ostreobineae</taxon>
        <taxon>Ostreobiaceae</taxon>
        <taxon>Ostreobium</taxon>
    </lineage>
</organism>
<evidence type="ECO:0000313" key="2">
    <source>
        <dbReference type="EMBL" id="CAD7699515.1"/>
    </source>
</evidence>
<feature type="transmembrane region" description="Helical" evidence="1">
    <location>
        <begin position="91"/>
        <end position="114"/>
    </location>
</feature>
<keyword evidence="1" id="KW-1133">Transmembrane helix</keyword>
<sequence length="275" mass="30323">MLPFTALWLPDPAREAAFARRYAERHFQDRDLLFRAIRACVTPVFLLVRLWQNGLGADGMQALAVAAVTVAVECAGFGWQKDKRGVKRTAMAVLTRIVIIVSQVMDAAAMEVVVGNPGSMFRFMLMQSGLVALLISNAGVPLLVKHHLAVSVTTVVAMAVFAVPNQCAAAFSAPESGPIVLAVWRFINAVFTGGCLENEYNPPPLDACWSVVSMSLFVLGLLAPSFAMWTVEYEDRVNFTRSGELLTEENIRKQMLLFIPVMGVTWLLLNFRVWM</sequence>
<feature type="transmembrane region" description="Helical" evidence="1">
    <location>
        <begin position="208"/>
        <end position="231"/>
    </location>
</feature>
<evidence type="ECO:0000313" key="3">
    <source>
        <dbReference type="Proteomes" id="UP000708148"/>
    </source>
</evidence>
<accession>A0A8S1IX31</accession>
<reference evidence="2" key="1">
    <citation type="submission" date="2020-12" db="EMBL/GenBank/DDBJ databases">
        <authorList>
            <person name="Iha C."/>
        </authorList>
    </citation>
    <scope>NUCLEOTIDE SEQUENCE</scope>
</reference>
<dbReference type="AlphaFoldDB" id="A0A8S1IX31"/>
<feature type="transmembrane region" description="Helical" evidence="1">
    <location>
        <begin position="147"/>
        <end position="164"/>
    </location>
</feature>
<feature type="transmembrane region" description="Helical" evidence="1">
    <location>
        <begin position="251"/>
        <end position="269"/>
    </location>
</feature>
<keyword evidence="1" id="KW-0812">Transmembrane</keyword>
<comment type="caution">
    <text evidence="2">The sequence shown here is derived from an EMBL/GenBank/DDBJ whole genome shotgun (WGS) entry which is preliminary data.</text>
</comment>
<name>A0A8S1IX31_9CHLO</name>
<dbReference type="EMBL" id="CAJHUC010001038">
    <property type="protein sequence ID" value="CAD7699515.1"/>
    <property type="molecule type" value="Genomic_DNA"/>
</dbReference>
<feature type="transmembrane region" description="Helical" evidence="1">
    <location>
        <begin position="62"/>
        <end position="79"/>
    </location>
</feature>
<gene>
    <name evidence="2" type="ORF">OSTQU699_LOCUS4874</name>
</gene>
<keyword evidence="3" id="KW-1185">Reference proteome</keyword>
<dbReference type="OrthoDB" id="578216at2759"/>
<protein>
    <submittedName>
        <fullName evidence="2">Uncharacterized protein</fullName>
    </submittedName>
</protein>
<dbReference type="Proteomes" id="UP000708148">
    <property type="component" value="Unassembled WGS sequence"/>
</dbReference>
<proteinExistence type="predicted"/>
<feature type="transmembrane region" description="Helical" evidence="1">
    <location>
        <begin position="120"/>
        <end position="140"/>
    </location>
</feature>